<evidence type="ECO:0000313" key="1">
    <source>
        <dbReference type="EMBL" id="CAI9297125.1"/>
    </source>
</evidence>
<keyword evidence="2" id="KW-1185">Reference proteome</keyword>
<dbReference type="Proteomes" id="UP001177003">
    <property type="component" value="Chromosome 8"/>
</dbReference>
<organism evidence="1 2">
    <name type="scientific">Lactuca saligna</name>
    <name type="common">Willowleaf lettuce</name>
    <dbReference type="NCBI Taxonomy" id="75948"/>
    <lineage>
        <taxon>Eukaryota</taxon>
        <taxon>Viridiplantae</taxon>
        <taxon>Streptophyta</taxon>
        <taxon>Embryophyta</taxon>
        <taxon>Tracheophyta</taxon>
        <taxon>Spermatophyta</taxon>
        <taxon>Magnoliopsida</taxon>
        <taxon>eudicotyledons</taxon>
        <taxon>Gunneridae</taxon>
        <taxon>Pentapetalae</taxon>
        <taxon>asterids</taxon>
        <taxon>campanulids</taxon>
        <taxon>Asterales</taxon>
        <taxon>Asteraceae</taxon>
        <taxon>Cichorioideae</taxon>
        <taxon>Cichorieae</taxon>
        <taxon>Lactucinae</taxon>
        <taxon>Lactuca</taxon>
    </lineage>
</organism>
<reference evidence="1" key="1">
    <citation type="submission" date="2023-04" db="EMBL/GenBank/DDBJ databases">
        <authorList>
            <person name="Vijverberg K."/>
            <person name="Xiong W."/>
            <person name="Schranz E."/>
        </authorList>
    </citation>
    <scope>NUCLEOTIDE SEQUENCE</scope>
</reference>
<dbReference type="EMBL" id="OX465084">
    <property type="protein sequence ID" value="CAI9297125.1"/>
    <property type="molecule type" value="Genomic_DNA"/>
</dbReference>
<name>A0AA35ZQQ6_LACSI</name>
<accession>A0AA35ZQQ6</accession>
<sequence length="109" mass="11959">MLRNSMSNGGQLHCGGMVSIIVEHLSLHLPNKPTDIILGRTSLSIDVIETMHLFHCNPNGDVPRRPPTTIPQTPAPTVGASSSFVPIPFPEHNIYMGKFAHLDHHYTSL</sequence>
<evidence type="ECO:0000313" key="2">
    <source>
        <dbReference type="Proteomes" id="UP001177003"/>
    </source>
</evidence>
<proteinExistence type="predicted"/>
<gene>
    <name evidence="1" type="ORF">LSALG_LOCUS35960</name>
</gene>
<protein>
    <submittedName>
        <fullName evidence="1">Uncharacterized protein</fullName>
    </submittedName>
</protein>
<dbReference type="AlphaFoldDB" id="A0AA35ZQQ6"/>